<sequence length="98" mass="11490">MKTLEEIKRILTEHKDEIWEKYGVIKIGIFGSFARDEQKEVSDVDILVEFEKPIGLKFFELADHLEEILGIKVDLFTPNALKQKPLLWKSVEEDLIYV</sequence>
<keyword evidence="12" id="KW-1185">Reference proteome</keyword>
<dbReference type="STRING" id="86166.TAGGR_1268"/>
<dbReference type="RefSeq" id="WP_059175573.1">
    <property type="nucleotide sequence ID" value="NZ_BCNO01000001.1"/>
</dbReference>
<evidence type="ECO:0000256" key="9">
    <source>
        <dbReference type="ARBA" id="ARBA00038276"/>
    </source>
</evidence>
<dbReference type="InterPro" id="IPR002934">
    <property type="entry name" value="Polymerase_NTP_transf_dom"/>
</dbReference>
<dbReference type="Pfam" id="PF01909">
    <property type="entry name" value="NTP_transf_2"/>
    <property type="match status" value="1"/>
</dbReference>
<proteinExistence type="inferred from homology"/>
<dbReference type="GO" id="GO:0016779">
    <property type="term" value="F:nucleotidyltransferase activity"/>
    <property type="evidence" value="ECO:0007669"/>
    <property type="project" value="UniProtKB-KW"/>
</dbReference>
<evidence type="ECO:0000259" key="10">
    <source>
        <dbReference type="Pfam" id="PF01909"/>
    </source>
</evidence>
<protein>
    <recommendedName>
        <fullName evidence="10">Polymerase nucleotidyl transferase domain-containing protein</fullName>
    </recommendedName>
</protein>
<evidence type="ECO:0000256" key="3">
    <source>
        <dbReference type="ARBA" id="ARBA00022679"/>
    </source>
</evidence>
<dbReference type="GO" id="GO:0005524">
    <property type="term" value="F:ATP binding"/>
    <property type="evidence" value="ECO:0007669"/>
    <property type="project" value="UniProtKB-KW"/>
</dbReference>
<accession>A0A0U9HLY1</accession>
<dbReference type="GO" id="GO:0046872">
    <property type="term" value="F:metal ion binding"/>
    <property type="evidence" value="ECO:0007669"/>
    <property type="project" value="UniProtKB-KW"/>
</dbReference>
<dbReference type="EMBL" id="BCNO01000001">
    <property type="protein sequence ID" value="GAQ94096.1"/>
    <property type="molecule type" value="Genomic_DNA"/>
</dbReference>
<dbReference type="PANTHER" id="PTHR33571:SF14">
    <property type="entry name" value="PROTEIN ADENYLYLTRANSFERASE MJ0435-RELATED"/>
    <property type="match status" value="1"/>
</dbReference>
<evidence type="ECO:0000256" key="2">
    <source>
        <dbReference type="ARBA" id="ARBA00022649"/>
    </source>
</evidence>
<keyword evidence="4" id="KW-0548">Nucleotidyltransferase</keyword>
<keyword evidence="6" id="KW-0547">Nucleotide-binding</keyword>
<keyword evidence="2" id="KW-1277">Toxin-antitoxin system</keyword>
<evidence type="ECO:0000256" key="5">
    <source>
        <dbReference type="ARBA" id="ARBA00022723"/>
    </source>
</evidence>
<keyword evidence="8" id="KW-0460">Magnesium</keyword>
<comment type="caution">
    <text evidence="11">The sequence shown here is derived from an EMBL/GenBank/DDBJ whole genome shotgun (WGS) entry which is preliminary data.</text>
</comment>
<evidence type="ECO:0000256" key="8">
    <source>
        <dbReference type="ARBA" id="ARBA00022842"/>
    </source>
</evidence>
<dbReference type="InterPro" id="IPR043519">
    <property type="entry name" value="NT_sf"/>
</dbReference>
<evidence type="ECO:0000313" key="12">
    <source>
        <dbReference type="Proteomes" id="UP000054976"/>
    </source>
</evidence>
<dbReference type="Gene3D" id="3.30.460.10">
    <property type="entry name" value="Beta Polymerase, domain 2"/>
    <property type="match status" value="1"/>
</dbReference>
<evidence type="ECO:0000313" key="11">
    <source>
        <dbReference type="EMBL" id="GAQ94096.1"/>
    </source>
</evidence>
<evidence type="ECO:0000256" key="4">
    <source>
        <dbReference type="ARBA" id="ARBA00022695"/>
    </source>
</evidence>
<keyword evidence="3" id="KW-0808">Transferase</keyword>
<dbReference type="OrthoDB" id="90159at2"/>
<evidence type="ECO:0000256" key="6">
    <source>
        <dbReference type="ARBA" id="ARBA00022741"/>
    </source>
</evidence>
<gene>
    <name evidence="11" type="ORF">TAGGR_1268</name>
</gene>
<reference evidence="12" key="1">
    <citation type="submission" date="2016-01" db="EMBL/GenBank/DDBJ databases">
        <title>Draft genome sequence of Thermodesulfovibrio aggregans strain TGE-P1.</title>
        <authorList>
            <person name="Sekiguchi Y."/>
            <person name="Ohashi A."/>
            <person name="Matsuura N."/>
            <person name="Tourlousse M.D."/>
        </authorList>
    </citation>
    <scope>NUCLEOTIDE SEQUENCE [LARGE SCALE GENOMIC DNA]</scope>
    <source>
        <strain evidence="12">TGE-P1</strain>
    </source>
</reference>
<keyword evidence="7" id="KW-0067">ATP-binding</keyword>
<dbReference type="SUPFAM" id="SSF81301">
    <property type="entry name" value="Nucleotidyltransferase"/>
    <property type="match status" value="1"/>
</dbReference>
<dbReference type="Proteomes" id="UP000054976">
    <property type="component" value="Unassembled WGS sequence"/>
</dbReference>
<dbReference type="InterPro" id="IPR052038">
    <property type="entry name" value="Type-VII_TA_antitoxin"/>
</dbReference>
<dbReference type="AlphaFoldDB" id="A0A0U9HLY1"/>
<organism evidence="11 12">
    <name type="scientific">Thermodesulfovibrio aggregans</name>
    <dbReference type="NCBI Taxonomy" id="86166"/>
    <lineage>
        <taxon>Bacteria</taxon>
        <taxon>Pseudomonadati</taxon>
        <taxon>Nitrospirota</taxon>
        <taxon>Thermodesulfovibrionia</taxon>
        <taxon>Thermodesulfovibrionales</taxon>
        <taxon>Thermodesulfovibrionaceae</taxon>
        <taxon>Thermodesulfovibrio</taxon>
    </lineage>
</organism>
<name>A0A0U9HLY1_9BACT</name>
<evidence type="ECO:0000256" key="7">
    <source>
        <dbReference type="ARBA" id="ARBA00022840"/>
    </source>
</evidence>
<comment type="cofactor">
    <cofactor evidence="1">
        <name>Mg(2+)</name>
        <dbReference type="ChEBI" id="CHEBI:18420"/>
    </cofactor>
</comment>
<feature type="domain" description="Polymerase nucleotidyl transferase" evidence="10">
    <location>
        <begin position="13"/>
        <end position="97"/>
    </location>
</feature>
<dbReference type="CDD" id="cd05403">
    <property type="entry name" value="NT_KNTase_like"/>
    <property type="match status" value="1"/>
</dbReference>
<comment type="similarity">
    <text evidence="9">Belongs to the MntA antitoxin family.</text>
</comment>
<keyword evidence="5" id="KW-0479">Metal-binding</keyword>
<dbReference type="PANTHER" id="PTHR33571">
    <property type="entry name" value="SSL8005 PROTEIN"/>
    <property type="match status" value="1"/>
</dbReference>
<evidence type="ECO:0000256" key="1">
    <source>
        <dbReference type="ARBA" id="ARBA00001946"/>
    </source>
</evidence>